<evidence type="ECO:0000313" key="10">
    <source>
        <dbReference type="Proteomes" id="UP000235670"/>
    </source>
</evidence>
<feature type="transmembrane region" description="Helical" evidence="7">
    <location>
        <begin position="12"/>
        <end position="32"/>
    </location>
</feature>
<evidence type="ECO:0000256" key="4">
    <source>
        <dbReference type="ARBA" id="ARBA00022692"/>
    </source>
</evidence>
<accession>A0A2N6SE82</accession>
<comment type="caution">
    <text evidence="9">The sequence shown here is derived from an EMBL/GenBank/DDBJ whole genome shotgun (WGS) entry which is preliminary data.</text>
</comment>
<evidence type="ECO:0000313" key="9">
    <source>
        <dbReference type="EMBL" id="PMC52252.1"/>
    </source>
</evidence>
<comment type="subcellular location">
    <subcellularLocation>
        <location evidence="1 7">Cell membrane</location>
        <topology evidence="1 7">Multi-pass membrane protein</topology>
    </subcellularLocation>
</comment>
<feature type="domain" description="ABC transmembrane type-1" evidence="8">
    <location>
        <begin position="328"/>
        <end position="510"/>
    </location>
</feature>
<sequence>MNLKNFIIKKSLNKLLLVISIIFLISISFEFYSSNDFSVGFSRIQNLLKRMFPIDFSILNELKQPILETINIALFSTILALFTALLVLPLTTNVLFKLKVIPRIISAIFSIFRTIPFLIIAAILVSLFSTGVFSGFICMYIINLLTASKLLKEYAEEVDIKHLEAIECLGVSKFATYKTAIISNLKPVIISVYFLMLESSIRGASVLGLVGAGGIGQRLWQELNHLRYDRVSLIILILILLIFIMDMISYYFRSREYKTNVTYNDFILKKYSVKVIIPAVLMGSVIYVSKFVNITNERFLLGLKQLKVLIIGLFHPDTNYFGKMLSELLVSLEIALFATIFAAITAIFTSYFSSVNLFGKYNAVICKVVINILRTFPPIIVALIFFRGFGPGMISSFFALYIYTVGVITKMYSEVLESIQENILLTTKSLGLGSFVSYIKIIFNGYFPEFISIVLYRFESNIKNSTILGMVGAGGIGHLLVNNIEYRNWNRISTLLIGLCITIIIIENISYIIRIKVKK</sequence>
<dbReference type="CDD" id="cd06261">
    <property type="entry name" value="TM_PBP2"/>
    <property type="match status" value="2"/>
</dbReference>
<keyword evidence="2 7" id="KW-0813">Transport</keyword>
<evidence type="ECO:0000256" key="2">
    <source>
        <dbReference type="ARBA" id="ARBA00022448"/>
    </source>
</evidence>
<evidence type="ECO:0000256" key="5">
    <source>
        <dbReference type="ARBA" id="ARBA00022989"/>
    </source>
</evidence>
<dbReference type="RefSeq" id="WP_102189876.1">
    <property type="nucleotide sequence ID" value="NZ_CAUTAO010000009.1"/>
</dbReference>
<feature type="transmembrane region" description="Helical" evidence="7">
    <location>
        <begin position="328"/>
        <end position="352"/>
    </location>
</feature>
<evidence type="ECO:0000256" key="6">
    <source>
        <dbReference type="ARBA" id="ARBA00023136"/>
    </source>
</evidence>
<dbReference type="GO" id="GO:0055085">
    <property type="term" value="P:transmembrane transport"/>
    <property type="evidence" value="ECO:0007669"/>
    <property type="project" value="InterPro"/>
</dbReference>
<feature type="transmembrane region" description="Helical" evidence="7">
    <location>
        <begin position="492"/>
        <end position="513"/>
    </location>
</feature>
<dbReference type="PANTHER" id="PTHR30043">
    <property type="entry name" value="PHOSPHONATES TRANSPORT SYSTEM PERMEASE PROTEIN"/>
    <property type="match status" value="1"/>
</dbReference>
<dbReference type="Gene3D" id="1.10.3720.10">
    <property type="entry name" value="MetI-like"/>
    <property type="match status" value="2"/>
</dbReference>
<evidence type="ECO:0000256" key="7">
    <source>
        <dbReference type="RuleBase" id="RU363032"/>
    </source>
</evidence>
<dbReference type="STRING" id="84135.GCA_001052115_01565"/>
<gene>
    <name evidence="9" type="ORF">CJ218_05285</name>
</gene>
<feature type="transmembrane region" description="Helical" evidence="7">
    <location>
        <begin position="231"/>
        <end position="252"/>
    </location>
</feature>
<dbReference type="PROSITE" id="PS50928">
    <property type="entry name" value="ABC_TM1"/>
    <property type="match status" value="2"/>
</dbReference>
<dbReference type="AlphaFoldDB" id="A0A2N6SE82"/>
<reference evidence="9 10" key="1">
    <citation type="submission" date="2017-09" db="EMBL/GenBank/DDBJ databases">
        <title>Bacterial strain isolated from the female urinary microbiota.</title>
        <authorList>
            <person name="Thomas-White K."/>
            <person name="Kumar N."/>
            <person name="Forster S."/>
            <person name="Putonti C."/>
            <person name="Lawley T."/>
            <person name="Wolfe A.J."/>
        </authorList>
    </citation>
    <scope>NUCLEOTIDE SEQUENCE [LARGE SCALE GENOMIC DNA]</scope>
    <source>
        <strain evidence="9 10">UMB0186</strain>
    </source>
</reference>
<comment type="similarity">
    <text evidence="7">Belongs to the binding-protein-dependent transport system permease family.</text>
</comment>
<feature type="transmembrane region" description="Helical" evidence="7">
    <location>
        <begin position="272"/>
        <end position="292"/>
    </location>
</feature>
<feature type="transmembrane region" description="Helical" evidence="7">
    <location>
        <begin position="364"/>
        <end position="386"/>
    </location>
</feature>
<dbReference type="EMBL" id="PNGT01000005">
    <property type="protein sequence ID" value="PMC52252.1"/>
    <property type="molecule type" value="Genomic_DNA"/>
</dbReference>
<dbReference type="SUPFAM" id="SSF161098">
    <property type="entry name" value="MetI-like"/>
    <property type="match status" value="2"/>
</dbReference>
<feature type="transmembrane region" description="Helical" evidence="7">
    <location>
        <begin position="72"/>
        <end position="96"/>
    </location>
</feature>
<dbReference type="GO" id="GO:0005886">
    <property type="term" value="C:plasma membrane"/>
    <property type="evidence" value="ECO:0007669"/>
    <property type="project" value="UniProtKB-SubCell"/>
</dbReference>
<dbReference type="Pfam" id="PF00528">
    <property type="entry name" value="BPD_transp_1"/>
    <property type="match status" value="2"/>
</dbReference>
<feature type="domain" description="ABC transmembrane type-1" evidence="8">
    <location>
        <begin position="66"/>
        <end position="249"/>
    </location>
</feature>
<keyword evidence="5 7" id="KW-1133">Transmembrane helix</keyword>
<feature type="transmembrane region" description="Helical" evidence="7">
    <location>
        <begin position="392"/>
        <end position="409"/>
    </location>
</feature>
<organism evidence="9 10">
    <name type="scientific">Gemella sanguinis</name>
    <dbReference type="NCBI Taxonomy" id="84135"/>
    <lineage>
        <taxon>Bacteria</taxon>
        <taxon>Bacillati</taxon>
        <taxon>Bacillota</taxon>
        <taxon>Bacilli</taxon>
        <taxon>Bacillales</taxon>
        <taxon>Gemellaceae</taxon>
        <taxon>Gemella</taxon>
    </lineage>
</organism>
<dbReference type="InterPro" id="IPR000515">
    <property type="entry name" value="MetI-like"/>
</dbReference>
<feature type="transmembrane region" description="Helical" evidence="7">
    <location>
        <begin position="117"/>
        <end position="142"/>
    </location>
</feature>
<name>A0A2N6SE82_9BACL</name>
<dbReference type="InterPro" id="IPR035906">
    <property type="entry name" value="MetI-like_sf"/>
</dbReference>
<evidence type="ECO:0000259" key="8">
    <source>
        <dbReference type="PROSITE" id="PS50928"/>
    </source>
</evidence>
<protein>
    <submittedName>
        <fullName evidence="9">Phosphonate ABC transporter permease</fullName>
    </submittedName>
</protein>
<dbReference type="Proteomes" id="UP000235670">
    <property type="component" value="Unassembled WGS sequence"/>
</dbReference>
<proteinExistence type="inferred from homology"/>
<keyword evidence="4 7" id="KW-0812">Transmembrane</keyword>
<dbReference type="OrthoDB" id="9808005at2"/>
<keyword evidence="3" id="KW-1003">Cell membrane</keyword>
<feature type="transmembrane region" description="Helical" evidence="7">
    <location>
        <begin position="430"/>
        <end position="447"/>
    </location>
</feature>
<feature type="transmembrane region" description="Helical" evidence="7">
    <location>
        <begin position="188"/>
        <end position="210"/>
    </location>
</feature>
<keyword evidence="6 7" id="KW-0472">Membrane</keyword>
<evidence type="ECO:0000256" key="3">
    <source>
        <dbReference type="ARBA" id="ARBA00022475"/>
    </source>
</evidence>
<dbReference type="PANTHER" id="PTHR30043:SF1">
    <property type="entry name" value="ABC TRANSPORT SYSTEM PERMEASE PROTEIN P69"/>
    <property type="match status" value="1"/>
</dbReference>
<evidence type="ECO:0000256" key="1">
    <source>
        <dbReference type="ARBA" id="ARBA00004651"/>
    </source>
</evidence>